<evidence type="ECO:0000313" key="2">
    <source>
        <dbReference type="Proteomes" id="UP000664369"/>
    </source>
</evidence>
<evidence type="ECO:0000313" key="1">
    <source>
        <dbReference type="EMBL" id="MBO2009186.1"/>
    </source>
</evidence>
<gene>
    <name evidence="1" type="ORF">J4E00_08985</name>
</gene>
<name>A0ABS3QDJ6_9BACT</name>
<dbReference type="RefSeq" id="WP_208174805.1">
    <property type="nucleotide sequence ID" value="NZ_JAGETZ010000003.1"/>
</dbReference>
<protein>
    <submittedName>
        <fullName evidence="1">Uncharacterized protein</fullName>
    </submittedName>
</protein>
<reference evidence="1 2" key="1">
    <citation type="submission" date="2021-03" db="EMBL/GenBank/DDBJ databases">
        <authorList>
            <person name="Kim M.K."/>
        </authorList>
    </citation>
    <scope>NUCLEOTIDE SEQUENCE [LARGE SCALE GENOMIC DNA]</scope>
    <source>
        <strain evidence="1 2">BT442</strain>
    </source>
</reference>
<organism evidence="1 2">
    <name type="scientific">Hymenobacter negativus</name>
    <dbReference type="NCBI Taxonomy" id="2795026"/>
    <lineage>
        <taxon>Bacteria</taxon>
        <taxon>Pseudomonadati</taxon>
        <taxon>Bacteroidota</taxon>
        <taxon>Cytophagia</taxon>
        <taxon>Cytophagales</taxon>
        <taxon>Hymenobacteraceae</taxon>
        <taxon>Hymenobacter</taxon>
    </lineage>
</organism>
<keyword evidence="2" id="KW-1185">Reference proteome</keyword>
<comment type="caution">
    <text evidence="1">The sequence shown here is derived from an EMBL/GenBank/DDBJ whole genome shotgun (WGS) entry which is preliminary data.</text>
</comment>
<dbReference type="EMBL" id="JAGETZ010000003">
    <property type="protein sequence ID" value="MBO2009186.1"/>
    <property type="molecule type" value="Genomic_DNA"/>
</dbReference>
<sequence>MKTGENITMAMIPEFELPADMERQAKIWAALDDLDNGMEAAEVLMMYGLTSADLDPHRAAWRERHPLPVHA</sequence>
<dbReference type="Proteomes" id="UP000664369">
    <property type="component" value="Unassembled WGS sequence"/>
</dbReference>
<proteinExistence type="predicted"/>
<accession>A0ABS3QDJ6</accession>